<name>A0AAV7NDU7_PLEWA</name>
<organism evidence="2 3">
    <name type="scientific">Pleurodeles waltl</name>
    <name type="common">Iberian ribbed newt</name>
    <dbReference type="NCBI Taxonomy" id="8319"/>
    <lineage>
        <taxon>Eukaryota</taxon>
        <taxon>Metazoa</taxon>
        <taxon>Chordata</taxon>
        <taxon>Craniata</taxon>
        <taxon>Vertebrata</taxon>
        <taxon>Euteleostomi</taxon>
        <taxon>Amphibia</taxon>
        <taxon>Batrachia</taxon>
        <taxon>Caudata</taxon>
        <taxon>Salamandroidea</taxon>
        <taxon>Salamandridae</taxon>
        <taxon>Pleurodelinae</taxon>
        <taxon>Pleurodeles</taxon>
    </lineage>
</organism>
<protein>
    <submittedName>
        <fullName evidence="2">Uncharacterized protein</fullName>
    </submittedName>
</protein>
<feature type="coiled-coil region" evidence="1">
    <location>
        <begin position="31"/>
        <end position="65"/>
    </location>
</feature>
<accession>A0AAV7NDU7</accession>
<dbReference type="Proteomes" id="UP001066276">
    <property type="component" value="Chromosome 8"/>
</dbReference>
<evidence type="ECO:0000313" key="3">
    <source>
        <dbReference type="Proteomes" id="UP001066276"/>
    </source>
</evidence>
<sequence length="74" mass="8481">MDEERLSPQVAEAYDCMAAVFDKVTKEASMLAHYQKQMLEHNLALEKLNASFDEVQSRLERVAAVKPRRNLDLS</sequence>
<dbReference type="AlphaFoldDB" id="A0AAV7NDU7"/>
<proteinExistence type="predicted"/>
<keyword evidence="1" id="KW-0175">Coiled coil</keyword>
<keyword evidence="3" id="KW-1185">Reference proteome</keyword>
<comment type="caution">
    <text evidence="2">The sequence shown here is derived from an EMBL/GenBank/DDBJ whole genome shotgun (WGS) entry which is preliminary data.</text>
</comment>
<evidence type="ECO:0000313" key="2">
    <source>
        <dbReference type="EMBL" id="KAJ1114231.1"/>
    </source>
</evidence>
<dbReference type="EMBL" id="JANPWB010000012">
    <property type="protein sequence ID" value="KAJ1114231.1"/>
    <property type="molecule type" value="Genomic_DNA"/>
</dbReference>
<gene>
    <name evidence="2" type="ORF">NDU88_002470</name>
</gene>
<evidence type="ECO:0000256" key="1">
    <source>
        <dbReference type="SAM" id="Coils"/>
    </source>
</evidence>
<reference evidence="2" key="1">
    <citation type="journal article" date="2022" name="bioRxiv">
        <title>Sequencing and chromosome-scale assembly of the giantPleurodeles waltlgenome.</title>
        <authorList>
            <person name="Brown T."/>
            <person name="Elewa A."/>
            <person name="Iarovenko S."/>
            <person name="Subramanian E."/>
            <person name="Araus A.J."/>
            <person name="Petzold A."/>
            <person name="Susuki M."/>
            <person name="Suzuki K.-i.T."/>
            <person name="Hayashi T."/>
            <person name="Toyoda A."/>
            <person name="Oliveira C."/>
            <person name="Osipova E."/>
            <person name="Leigh N.D."/>
            <person name="Simon A."/>
            <person name="Yun M.H."/>
        </authorList>
    </citation>
    <scope>NUCLEOTIDE SEQUENCE</scope>
    <source>
        <strain evidence="2">20211129_DDA</strain>
        <tissue evidence="2">Liver</tissue>
    </source>
</reference>